<evidence type="ECO:0000313" key="2">
    <source>
        <dbReference type="EMBL" id="KAG8549656.1"/>
    </source>
</evidence>
<dbReference type="Proteomes" id="UP000824782">
    <property type="component" value="Unassembled WGS sequence"/>
</dbReference>
<organism evidence="2 3">
    <name type="scientific">Engystomops pustulosus</name>
    <name type="common">Tungara frog</name>
    <name type="synonym">Physalaemus pustulosus</name>
    <dbReference type="NCBI Taxonomy" id="76066"/>
    <lineage>
        <taxon>Eukaryota</taxon>
        <taxon>Metazoa</taxon>
        <taxon>Chordata</taxon>
        <taxon>Craniata</taxon>
        <taxon>Vertebrata</taxon>
        <taxon>Euteleostomi</taxon>
        <taxon>Amphibia</taxon>
        <taxon>Batrachia</taxon>
        <taxon>Anura</taxon>
        <taxon>Neobatrachia</taxon>
        <taxon>Hyloidea</taxon>
        <taxon>Leptodactylidae</taxon>
        <taxon>Leiuperinae</taxon>
        <taxon>Engystomops</taxon>
    </lineage>
</organism>
<proteinExistence type="predicted"/>
<reference evidence="2" key="1">
    <citation type="thesis" date="2020" institute="ProQuest LLC" country="789 East Eisenhower Parkway, Ann Arbor, MI, USA">
        <title>Comparative Genomics and Chromosome Evolution.</title>
        <authorList>
            <person name="Mudd A.B."/>
        </authorList>
    </citation>
    <scope>NUCLEOTIDE SEQUENCE</scope>
    <source>
        <strain evidence="2">237g6f4</strain>
        <tissue evidence="2">Blood</tissue>
    </source>
</reference>
<dbReference type="AlphaFoldDB" id="A0AAV6ZKR8"/>
<gene>
    <name evidence="2" type="ORF">GDO81_020289</name>
</gene>
<comment type="caution">
    <text evidence="2">The sequence shown here is derived from an EMBL/GenBank/DDBJ whole genome shotgun (WGS) entry which is preliminary data.</text>
</comment>
<dbReference type="EMBL" id="WNYA01000152">
    <property type="protein sequence ID" value="KAG8549656.1"/>
    <property type="molecule type" value="Genomic_DNA"/>
</dbReference>
<sequence>MNVTTNSHINIRRHIASRRYIFQRKVIVMTICYYYGNSSWFGYISSTCFAVNLPSLTGFYGLTKPYSTKSVMLNHLYYMRHGIV</sequence>
<protein>
    <submittedName>
        <fullName evidence="2">Uncharacterized protein</fullName>
    </submittedName>
</protein>
<evidence type="ECO:0000313" key="3">
    <source>
        <dbReference type="Proteomes" id="UP000824782"/>
    </source>
</evidence>
<feature type="transmembrane region" description="Helical" evidence="1">
    <location>
        <begin position="20"/>
        <end position="36"/>
    </location>
</feature>
<name>A0AAV6ZKR8_ENGPU</name>
<keyword evidence="1" id="KW-0472">Membrane</keyword>
<keyword evidence="1" id="KW-1133">Transmembrane helix</keyword>
<feature type="transmembrane region" description="Helical" evidence="1">
    <location>
        <begin position="42"/>
        <end position="62"/>
    </location>
</feature>
<keyword evidence="3" id="KW-1185">Reference proteome</keyword>
<keyword evidence="1" id="KW-0812">Transmembrane</keyword>
<evidence type="ECO:0000256" key="1">
    <source>
        <dbReference type="SAM" id="Phobius"/>
    </source>
</evidence>
<accession>A0AAV6ZKR8</accession>